<dbReference type="EMBL" id="JAJEPX010000006">
    <property type="protein sequence ID" value="MCC2176182.1"/>
    <property type="molecule type" value="Genomic_DNA"/>
</dbReference>
<reference evidence="1 2" key="1">
    <citation type="submission" date="2021-10" db="EMBL/GenBank/DDBJ databases">
        <title>Anaerobic single-cell dispensing facilitates the cultivation of human gut bacteria.</title>
        <authorList>
            <person name="Afrizal A."/>
        </authorList>
    </citation>
    <scope>NUCLEOTIDE SEQUENCE [LARGE SCALE GENOMIC DNA]</scope>
    <source>
        <strain evidence="1 2">CLA-AA-H270</strain>
    </source>
</reference>
<sequence length="128" mass="14590">MEYKTITKPDGSEQKLAVYDGKCRFWMEGLYDSLPDTAEKRAEECSLPVKIDRREDGTVSVGTQSLVPWETDYGKLEIMADVYLNYLAQVFNLPDDDYVKTRLEFGSDSADRDSLMTAEEKEIISANK</sequence>
<proteinExistence type="predicted"/>
<organism evidence="1 2">
    <name type="scientific">Agathobaculum butyriciproducens</name>
    <dbReference type="NCBI Taxonomy" id="1628085"/>
    <lineage>
        <taxon>Bacteria</taxon>
        <taxon>Bacillati</taxon>
        <taxon>Bacillota</taxon>
        <taxon>Clostridia</taxon>
        <taxon>Eubacteriales</taxon>
        <taxon>Butyricicoccaceae</taxon>
        <taxon>Agathobaculum</taxon>
    </lineage>
</organism>
<evidence type="ECO:0000313" key="2">
    <source>
        <dbReference type="Proteomes" id="UP001298753"/>
    </source>
</evidence>
<protein>
    <submittedName>
        <fullName evidence="1">Uncharacterized protein</fullName>
    </submittedName>
</protein>
<dbReference type="GeneID" id="98661361"/>
<evidence type="ECO:0000313" key="1">
    <source>
        <dbReference type="EMBL" id="MCC2176182.1"/>
    </source>
</evidence>
<dbReference type="RefSeq" id="WP_110435323.1">
    <property type="nucleotide sequence ID" value="NZ_DBEZDI010000188.1"/>
</dbReference>
<comment type="caution">
    <text evidence="1">The sequence shown here is derived from an EMBL/GenBank/DDBJ whole genome shotgun (WGS) entry which is preliminary data.</text>
</comment>
<dbReference type="Proteomes" id="UP001298753">
    <property type="component" value="Unassembled WGS sequence"/>
</dbReference>
<gene>
    <name evidence="1" type="ORF">LKD22_03405</name>
</gene>
<keyword evidence="2" id="KW-1185">Reference proteome</keyword>
<accession>A0AAW4VXG9</accession>
<dbReference type="AlphaFoldDB" id="A0AAW4VXG9"/>
<name>A0AAW4VXG9_9FIRM</name>